<proteinExistence type="predicted"/>
<name>A0ABW4XTJ7_9GAMM</name>
<dbReference type="Proteomes" id="UP001597380">
    <property type="component" value="Unassembled WGS sequence"/>
</dbReference>
<evidence type="ECO:0000313" key="1">
    <source>
        <dbReference type="EMBL" id="MFD2097144.1"/>
    </source>
</evidence>
<evidence type="ECO:0000313" key="2">
    <source>
        <dbReference type="Proteomes" id="UP001597380"/>
    </source>
</evidence>
<keyword evidence="2" id="KW-1185">Reference proteome</keyword>
<dbReference type="EMBL" id="JBHUHT010000016">
    <property type="protein sequence ID" value="MFD2097144.1"/>
    <property type="molecule type" value="Genomic_DNA"/>
</dbReference>
<accession>A0ABW4XTJ7</accession>
<reference evidence="2" key="1">
    <citation type="journal article" date="2019" name="Int. J. Syst. Evol. Microbiol.">
        <title>The Global Catalogue of Microorganisms (GCM) 10K type strain sequencing project: providing services to taxonomists for standard genome sequencing and annotation.</title>
        <authorList>
            <consortium name="The Broad Institute Genomics Platform"/>
            <consortium name="The Broad Institute Genome Sequencing Center for Infectious Disease"/>
            <person name="Wu L."/>
            <person name="Ma J."/>
        </authorList>
    </citation>
    <scope>NUCLEOTIDE SEQUENCE [LARGE SCALE GENOMIC DNA]</scope>
    <source>
        <strain evidence="2">CGMCC 1.10992</strain>
    </source>
</reference>
<sequence length="257" mass="28779">MRFTVLTHKGPYNFSSDYINHMYPVDSMYKACKQIEKEPKFSDISDTPVKPTSLAGPLEKLPNDLNGVKRKQSLLSELDRTLNIRNARAADRLYWKGQSSIPRSATRALAPIVPSDSLNKRTTTTAGLAMAVGVVVQYARAVVLFEIIKKEAEKIARKAKDKYQDSAGCVLSINIKYLKVKRDYGRAPNLFSITVDKGLSAVSSIEFNSIKYIQNKVSNICKPALSPEPELQVKVDPEESVDHGKYGYAILYLKCEW</sequence>
<organism evidence="1 2">
    <name type="scientific">Corallincola platygyrae</name>
    <dbReference type="NCBI Taxonomy" id="1193278"/>
    <lineage>
        <taxon>Bacteria</taxon>
        <taxon>Pseudomonadati</taxon>
        <taxon>Pseudomonadota</taxon>
        <taxon>Gammaproteobacteria</taxon>
        <taxon>Alteromonadales</taxon>
        <taxon>Psychromonadaceae</taxon>
        <taxon>Corallincola</taxon>
    </lineage>
</organism>
<gene>
    <name evidence="1" type="ORF">ACFSJ3_14205</name>
</gene>
<comment type="caution">
    <text evidence="1">The sequence shown here is derived from an EMBL/GenBank/DDBJ whole genome shotgun (WGS) entry which is preliminary data.</text>
</comment>
<protein>
    <submittedName>
        <fullName evidence="1">Uncharacterized protein</fullName>
    </submittedName>
</protein>
<dbReference type="RefSeq" id="WP_345339929.1">
    <property type="nucleotide sequence ID" value="NZ_BAABLI010000012.1"/>
</dbReference>